<dbReference type="STRING" id="312017.I7M7L2"/>
<feature type="domain" description="RING-type" evidence="7">
    <location>
        <begin position="95"/>
        <end position="133"/>
    </location>
</feature>
<feature type="region of interest" description="Disordered" evidence="6">
    <location>
        <begin position="17"/>
        <end position="37"/>
    </location>
</feature>
<keyword evidence="1" id="KW-0479">Metal-binding</keyword>
<dbReference type="GO" id="GO:0008270">
    <property type="term" value="F:zinc ion binding"/>
    <property type="evidence" value="ECO:0007669"/>
    <property type="project" value="UniProtKB-KW"/>
</dbReference>
<dbReference type="GeneID" id="7838697"/>
<dbReference type="PROSITE" id="PS50089">
    <property type="entry name" value="ZF_RING_2"/>
    <property type="match status" value="1"/>
</dbReference>
<evidence type="ECO:0000256" key="6">
    <source>
        <dbReference type="SAM" id="MobiDB-lite"/>
    </source>
</evidence>
<sequence length="467" mass="55500">MKFFERIRRKLQSQINLSQRNQSNGSSHSKANHMKKINKKNRVDSQELKKLFLLKVRERSCQIQGKEIEEYETKVQLLNQTPDIKPPNQDQDLKCKICNYYFIYPIVLRCSHAFCERCLDEYSTRQQFCIECEEPLSHSKYIKSESLQSIVERHLLALGTKQHSTYQNTKKMRDELRNKRYIKEFSVNQNIDIRDKYFDWYEGIIMNIISSDDKKYLVIQHKNSQSKVEIINSLSPNIAPHGFFTKRKDLKTRDEKKLDIVKSLVNQYEEIRSQRRQSQQEQQQQQQQQQQQESQNDQIENQENFHDIILRHLTSVQSLPYMISLMNGAMRRSESQQRIMNTIQITVNNNGQQQDGHSEEPQVQIQLQQQQLDIQQQGNSNQPPQIINIPQAQNQQQNNPQEENIENSSNNNQNGNNEEQTEIVIEEYEAENEDDDEEYLDEDQDILSNSQYSYQNLDAIQYVQEWQ</sequence>
<feature type="compositionally biased region" description="Low complexity" evidence="6">
    <location>
        <begin position="276"/>
        <end position="298"/>
    </location>
</feature>
<dbReference type="Gene3D" id="3.30.40.10">
    <property type="entry name" value="Zinc/RING finger domain, C3HC4 (zinc finger)"/>
    <property type="match status" value="1"/>
</dbReference>
<evidence type="ECO:0000313" key="9">
    <source>
        <dbReference type="Proteomes" id="UP000009168"/>
    </source>
</evidence>
<name>I7M7L2_TETTS</name>
<proteinExistence type="predicted"/>
<organism evidence="8 9">
    <name type="scientific">Tetrahymena thermophila (strain SB210)</name>
    <dbReference type="NCBI Taxonomy" id="312017"/>
    <lineage>
        <taxon>Eukaryota</taxon>
        <taxon>Sar</taxon>
        <taxon>Alveolata</taxon>
        <taxon>Ciliophora</taxon>
        <taxon>Intramacronucleata</taxon>
        <taxon>Oligohymenophorea</taxon>
        <taxon>Hymenostomatida</taxon>
        <taxon>Tetrahymenina</taxon>
        <taxon>Tetrahymenidae</taxon>
        <taxon>Tetrahymena</taxon>
    </lineage>
</organism>
<evidence type="ECO:0000313" key="8">
    <source>
        <dbReference type="EMBL" id="EAR94159.4"/>
    </source>
</evidence>
<feature type="region of interest" description="Disordered" evidence="6">
    <location>
        <begin position="272"/>
        <end position="298"/>
    </location>
</feature>
<dbReference type="OrthoDB" id="161570at2759"/>
<evidence type="ECO:0000256" key="5">
    <source>
        <dbReference type="SAM" id="Coils"/>
    </source>
</evidence>
<dbReference type="SMART" id="SM00184">
    <property type="entry name" value="RING"/>
    <property type="match status" value="1"/>
</dbReference>
<evidence type="ECO:0000256" key="4">
    <source>
        <dbReference type="PROSITE-ProRule" id="PRU00175"/>
    </source>
</evidence>
<feature type="compositionally biased region" description="Low complexity" evidence="6">
    <location>
        <begin position="362"/>
        <end position="418"/>
    </location>
</feature>
<accession>I7M7L2</accession>
<keyword evidence="3" id="KW-0862">Zinc</keyword>
<dbReference type="InterPro" id="IPR017907">
    <property type="entry name" value="Znf_RING_CS"/>
</dbReference>
<feature type="coiled-coil region" evidence="5">
    <location>
        <begin position="418"/>
        <end position="445"/>
    </location>
</feature>
<evidence type="ECO:0000256" key="3">
    <source>
        <dbReference type="ARBA" id="ARBA00022833"/>
    </source>
</evidence>
<dbReference type="RefSeq" id="XP_001014404.4">
    <property type="nucleotide sequence ID" value="XM_001014404.4"/>
</dbReference>
<dbReference type="SUPFAM" id="SSF57850">
    <property type="entry name" value="RING/U-box"/>
    <property type="match status" value="1"/>
</dbReference>
<gene>
    <name evidence="8" type="ORF">TTHERM_00522260</name>
</gene>
<evidence type="ECO:0000259" key="7">
    <source>
        <dbReference type="PROSITE" id="PS50089"/>
    </source>
</evidence>
<keyword evidence="2 4" id="KW-0863">Zinc-finger</keyword>
<dbReference type="Proteomes" id="UP000009168">
    <property type="component" value="Unassembled WGS sequence"/>
</dbReference>
<dbReference type="PROSITE" id="PS00518">
    <property type="entry name" value="ZF_RING_1"/>
    <property type="match status" value="1"/>
</dbReference>
<protein>
    <submittedName>
        <fullName evidence="8">Zinc finger, C3HC4 type (RING finger) protein</fullName>
    </submittedName>
</protein>
<dbReference type="InterPro" id="IPR001841">
    <property type="entry name" value="Znf_RING"/>
</dbReference>
<feature type="compositionally biased region" description="Polar residues" evidence="6">
    <location>
        <begin position="17"/>
        <end position="29"/>
    </location>
</feature>
<dbReference type="AlphaFoldDB" id="I7M7L2"/>
<feature type="region of interest" description="Disordered" evidence="6">
    <location>
        <begin position="349"/>
        <end position="418"/>
    </location>
</feature>
<keyword evidence="9" id="KW-1185">Reference proteome</keyword>
<evidence type="ECO:0000256" key="1">
    <source>
        <dbReference type="ARBA" id="ARBA00022723"/>
    </source>
</evidence>
<dbReference type="InParanoid" id="I7M7L2"/>
<evidence type="ECO:0000256" key="2">
    <source>
        <dbReference type="ARBA" id="ARBA00022771"/>
    </source>
</evidence>
<dbReference type="Pfam" id="PF00097">
    <property type="entry name" value="zf-C3HC4"/>
    <property type="match status" value="1"/>
</dbReference>
<keyword evidence="5" id="KW-0175">Coiled coil</keyword>
<reference evidence="9" key="1">
    <citation type="journal article" date="2006" name="PLoS Biol.">
        <title>Macronuclear genome sequence of the ciliate Tetrahymena thermophila, a model eukaryote.</title>
        <authorList>
            <person name="Eisen J.A."/>
            <person name="Coyne R.S."/>
            <person name="Wu M."/>
            <person name="Wu D."/>
            <person name="Thiagarajan M."/>
            <person name="Wortman J.R."/>
            <person name="Badger J.H."/>
            <person name="Ren Q."/>
            <person name="Amedeo P."/>
            <person name="Jones K.M."/>
            <person name="Tallon L.J."/>
            <person name="Delcher A.L."/>
            <person name="Salzberg S.L."/>
            <person name="Silva J.C."/>
            <person name="Haas B.J."/>
            <person name="Majoros W.H."/>
            <person name="Farzad M."/>
            <person name="Carlton J.M."/>
            <person name="Smith R.K. Jr."/>
            <person name="Garg J."/>
            <person name="Pearlman R.E."/>
            <person name="Karrer K.M."/>
            <person name="Sun L."/>
            <person name="Manning G."/>
            <person name="Elde N.C."/>
            <person name="Turkewitz A.P."/>
            <person name="Asai D.J."/>
            <person name="Wilkes D.E."/>
            <person name="Wang Y."/>
            <person name="Cai H."/>
            <person name="Collins K."/>
            <person name="Stewart B.A."/>
            <person name="Lee S.R."/>
            <person name="Wilamowska K."/>
            <person name="Weinberg Z."/>
            <person name="Ruzzo W.L."/>
            <person name="Wloga D."/>
            <person name="Gaertig J."/>
            <person name="Frankel J."/>
            <person name="Tsao C.-C."/>
            <person name="Gorovsky M.A."/>
            <person name="Keeling P.J."/>
            <person name="Waller R.F."/>
            <person name="Patron N.J."/>
            <person name="Cherry J.M."/>
            <person name="Stover N.A."/>
            <person name="Krieger C.J."/>
            <person name="del Toro C."/>
            <person name="Ryder H.F."/>
            <person name="Williamson S.C."/>
            <person name="Barbeau R.A."/>
            <person name="Hamilton E.P."/>
            <person name="Orias E."/>
        </authorList>
    </citation>
    <scope>NUCLEOTIDE SEQUENCE [LARGE SCALE GENOMIC DNA]</scope>
    <source>
        <strain evidence="9">SB210</strain>
    </source>
</reference>
<dbReference type="KEGG" id="tet:TTHERM_00522260"/>
<dbReference type="InterPro" id="IPR018957">
    <property type="entry name" value="Znf_C3HC4_RING-type"/>
</dbReference>
<dbReference type="EMBL" id="GG662717">
    <property type="protein sequence ID" value="EAR94159.4"/>
    <property type="molecule type" value="Genomic_DNA"/>
</dbReference>
<dbReference type="InterPro" id="IPR013083">
    <property type="entry name" value="Znf_RING/FYVE/PHD"/>
</dbReference>